<proteinExistence type="predicted"/>
<protein>
    <submittedName>
        <fullName evidence="1">Uncharacterized protein</fullName>
    </submittedName>
</protein>
<evidence type="ECO:0000313" key="1">
    <source>
        <dbReference type="EMBL" id="SOD15903.1"/>
    </source>
</evidence>
<dbReference type="EMBL" id="OCMU01000001">
    <property type="protein sequence ID" value="SOD15903.1"/>
    <property type="molecule type" value="Genomic_DNA"/>
</dbReference>
<dbReference type="AlphaFoldDB" id="A0A286A1W6"/>
<dbReference type="RefSeq" id="WP_141398019.1">
    <property type="nucleotide sequence ID" value="NZ_OCMU01000001.1"/>
</dbReference>
<dbReference type="Proteomes" id="UP000219335">
    <property type="component" value="Unassembled WGS sequence"/>
</dbReference>
<reference evidence="1 2" key="1">
    <citation type="submission" date="2017-09" db="EMBL/GenBank/DDBJ databases">
        <authorList>
            <person name="Ehlers B."/>
            <person name="Leendertz F.H."/>
        </authorList>
    </citation>
    <scope>NUCLEOTIDE SEQUENCE [LARGE SCALE GENOMIC DNA]</scope>
    <source>
        <strain evidence="1 2">Nm42</strain>
    </source>
</reference>
<evidence type="ECO:0000313" key="2">
    <source>
        <dbReference type="Proteomes" id="UP000219335"/>
    </source>
</evidence>
<accession>A0A286A1W6</accession>
<organism evidence="1 2">
    <name type="scientific">Nitrosomonas ureae</name>
    <dbReference type="NCBI Taxonomy" id="44577"/>
    <lineage>
        <taxon>Bacteria</taxon>
        <taxon>Pseudomonadati</taxon>
        <taxon>Pseudomonadota</taxon>
        <taxon>Betaproteobacteria</taxon>
        <taxon>Nitrosomonadales</taxon>
        <taxon>Nitrosomonadaceae</taxon>
        <taxon>Nitrosomonas</taxon>
    </lineage>
</organism>
<sequence>MATRKKAKQLPKCEPQTFNIKNEANKSKERKIIEVQLSPTLLNTLTAQTFTKSIVGEVDLTEAVEIMKEKSAKIVDGDLSELETTLTAQVISLNAIYTTLARRSMNCEYINQVETNLRLALKAQAQCARTIEILATMKNPPIVYAKQANIAQGHQQINNNPSPTHAGKNINSANELLSEDNNATLDTRGTIETSSINQDLAAMETIHGSQDTSR</sequence>
<name>A0A286A1W6_9PROT</name>
<gene>
    <name evidence="1" type="ORF">SAMN06297164_0135</name>
</gene>